<dbReference type="InterPro" id="IPR001680">
    <property type="entry name" value="WD40_rpt"/>
</dbReference>
<dbReference type="InterPro" id="IPR036322">
    <property type="entry name" value="WD40_repeat_dom_sf"/>
</dbReference>
<dbReference type="Gene3D" id="2.130.10.10">
    <property type="entry name" value="YVTN repeat-like/Quinoprotein amine dehydrogenase"/>
    <property type="match status" value="1"/>
</dbReference>
<dbReference type="SMART" id="SM00320">
    <property type="entry name" value="WD40"/>
    <property type="match status" value="5"/>
</dbReference>
<dbReference type="SMART" id="SM00256">
    <property type="entry name" value="FBOX"/>
    <property type="match status" value="1"/>
</dbReference>
<accession>A0AAD3S522</accession>
<dbReference type="InterPro" id="IPR001810">
    <property type="entry name" value="F-box_dom"/>
</dbReference>
<keyword evidence="2" id="KW-0677">Repeat</keyword>
<dbReference type="Proteomes" id="UP001279734">
    <property type="component" value="Unassembled WGS sequence"/>
</dbReference>
<gene>
    <name evidence="5" type="ORF">Nepgr_006243</name>
</gene>
<dbReference type="SUPFAM" id="SSF50978">
    <property type="entry name" value="WD40 repeat-like"/>
    <property type="match status" value="1"/>
</dbReference>
<evidence type="ECO:0000256" key="2">
    <source>
        <dbReference type="ARBA" id="ARBA00022737"/>
    </source>
</evidence>
<keyword evidence="1" id="KW-0853">WD repeat</keyword>
<dbReference type="PANTHER" id="PTHR44436:SF1">
    <property type="entry name" value="F-BOX_WD REPEAT-CONTAINING PROTEIN 2"/>
    <property type="match status" value="1"/>
</dbReference>
<feature type="region of interest" description="Disordered" evidence="3">
    <location>
        <begin position="1"/>
        <end position="23"/>
    </location>
</feature>
<feature type="domain" description="F-box" evidence="4">
    <location>
        <begin position="21"/>
        <end position="71"/>
    </location>
</feature>
<evidence type="ECO:0000256" key="3">
    <source>
        <dbReference type="SAM" id="MobiDB-lite"/>
    </source>
</evidence>
<evidence type="ECO:0000313" key="5">
    <source>
        <dbReference type="EMBL" id="GMH04404.1"/>
    </source>
</evidence>
<evidence type="ECO:0000259" key="4">
    <source>
        <dbReference type="PROSITE" id="PS50181"/>
    </source>
</evidence>
<comment type="caution">
    <text evidence="5">The sequence shown here is derived from an EMBL/GenBank/DDBJ whole genome shotgun (WGS) entry which is preliminary data.</text>
</comment>
<dbReference type="SUPFAM" id="SSF81383">
    <property type="entry name" value="F-box domain"/>
    <property type="match status" value="1"/>
</dbReference>
<dbReference type="Pfam" id="PF00400">
    <property type="entry name" value="WD40"/>
    <property type="match status" value="1"/>
</dbReference>
<dbReference type="InterPro" id="IPR042627">
    <property type="entry name" value="FBXW2"/>
</dbReference>
<name>A0AAD3S522_NEPGR</name>
<keyword evidence="6" id="KW-1185">Reference proteome</keyword>
<evidence type="ECO:0000256" key="1">
    <source>
        <dbReference type="ARBA" id="ARBA00022574"/>
    </source>
</evidence>
<dbReference type="InterPro" id="IPR036047">
    <property type="entry name" value="F-box-like_dom_sf"/>
</dbReference>
<dbReference type="InterPro" id="IPR015943">
    <property type="entry name" value="WD40/YVTN_repeat-like_dom_sf"/>
</dbReference>
<dbReference type="AlphaFoldDB" id="A0AAD3S522"/>
<proteinExistence type="predicted"/>
<organism evidence="5 6">
    <name type="scientific">Nepenthes gracilis</name>
    <name type="common">Slender pitcher plant</name>
    <dbReference type="NCBI Taxonomy" id="150966"/>
    <lineage>
        <taxon>Eukaryota</taxon>
        <taxon>Viridiplantae</taxon>
        <taxon>Streptophyta</taxon>
        <taxon>Embryophyta</taxon>
        <taxon>Tracheophyta</taxon>
        <taxon>Spermatophyta</taxon>
        <taxon>Magnoliopsida</taxon>
        <taxon>eudicotyledons</taxon>
        <taxon>Gunneridae</taxon>
        <taxon>Pentapetalae</taxon>
        <taxon>Caryophyllales</taxon>
        <taxon>Nepenthaceae</taxon>
        <taxon>Nepenthes</taxon>
    </lineage>
</organism>
<dbReference type="EMBL" id="BSYO01000005">
    <property type="protein sequence ID" value="GMH04404.1"/>
    <property type="molecule type" value="Genomic_DNA"/>
</dbReference>
<dbReference type="PANTHER" id="PTHR44436">
    <property type="entry name" value="F-BOX/WD REPEAT-CONTAINING PROTEIN 2"/>
    <property type="match status" value="1"/>
</dbReference>
<evidence type="ECO:0000313" key="6">
    <source>
        <dbReference type="Proteomes" id="UP001279734"/>
    </source>
</evidence>
<dbReference type="Pfam" id="PF12937">
    <property type="entry name" value="F-box-like"/>
    <property type="match status" value="1"/>
</dbReference>
<protein>
    <recommendedName>
        <fullName evidence="4">F-box domain-containing protein</fullName>
    </recommendedName>
</protein>
<dbReference type="PROSITE" id="PS50181">
    <property type="entry name" value="FBOX"/>
    <property type="match status" value="1"/>
</dbReference>
<reference evidence="5" key="1">
    <citation type="submission" date="2023-05" db="EMBL/GenBank/DDBJ databases">
        <title>Nepenthes gracilis genome sequencing.</title>
        <authorList>
            <person name="Fukushima K."/>
        </authorList>
    </citation>
    <scope>NUCLEOTIDE SEQUENCE</scope>
    <source>
        <strain evidence="5">SING2019-196</strain>
    </source>
</reference>
<sequence>MDSAAGGGERWRSEKRMHKPPSTIQSLDHGIMCLIFASLDLFDLVRCSSVCKSWNLIINRSKLLYSLYKKQEGSDDPSSLSTHSERSLNIYLEELAMHHHRFSLHEGSVFVEQWKGHAIGVDKCRMRMGLVLTGVGDKVMRLWSSESYKCLEEYSLSDMSPLVDFDFDESKIVGLVGTRICIWRLSGNRSLFPSREGTFPKGICMRYVDPEAVVGCEDGTARVFDMYSKKCSQIIRMQSGPVTCLYLGEDHRIMSGSSLGSISVSDLSSDLQVVTLKSADRAGIKTLCYNPSSHLLFAGSTYGCASCWDLRTMRMLWENRVSPNVIYTMQNLQHDTSTLVVGGIDGVLRILDQNTGDVLSRCVMQGGHGVPTSSSKSSYGAVETKRVERLLEDASIDSIPWTDRPPIKCLAVGMKKVITTHNGKYIRLWKFNKSME</sequence>
<dbReference type="Gene3D" id="1.20.1280.50">
    <property type="match status" value="1"/>
</dbReference>